<organism evidence="11 12">
    <name type="scientific">Paenibacillus phytorum</name>
    <dbReference type="NCBI Taxonomy" id="2654977"/>
    <lineage>
        <taxon>Bacteria</taxon>
        <taxon>Bacillati</taxon>
        <taxon>Bacillota</taxon>
        <taxon>Bacilli</taxon>
        <taxon>Bacillales</taxon>
        <taxon>Paenibacillaceae</taxon>
        <taxon>Paenibacillus</taxon>
    </lineage>
</organism>
<protein>
    <recommendedName>
        <fullName evidence="2">histidine kinase</fullName>
        <ecNumber evidence="2">2.7.13.3</ecNumber>
    </recommendedName>
</protein>
<keyword evidence="3" id="KW-0597">Phosphoprotein</keyword>
<gene>
    <name evidence="11" type="ORF">GC098_13925</name>
</gene>
<feature type="domain" description="Histidine kinase" evidence="10">
    <location>
        <begin position="474"/>
        <end position="580"/>
    </location>
</feature>
<feature type="transmembrane region" description="Helical" evidence="9">
    <location>
        <begin position="12"/>
        <end position="37"/>
    </location>
</feature>
<dbReference type="PANTHER" id="PTHR40448">
    <property type="entry name" value="TWO-COMPONENT SENSOR HISTIDINE KINASE"/>
    <property type="match status" value="1"/>
</dbReference>
<evidence type="ECO:0000256" key="8">
    <source>
        <dbReference type="ARBA" id="ARBA00023012"/>
    </source>
</evidence>
<keyword evidence="9" id="KW-0472">Membrane</keyword>
<sequence>MYRPHKPKPKIHLRSSIFILMISLIIVLLTDSVFYYYTKRMLTSELGTKLQLIADNVAISIKHSKTGEKYVENLIGQNLRTASLAAQYRLDPDIEKVTNEELTVLSKELMIDHITLMKRSGDDIIGYKSSEPKEINMSTKSWSRDWFQAFNQLLDTKETNVQSGQALPHYWSGPMNTSMTNPQFVDKWGYYYDGRTNYILDPYVHDTFFRDYQRETGVDAVINEMIHGYTNHGAKEIAVYNPPIFLKQQEQYKKEGYTWFTDREILFGSYTMKDNRDQEMVQAVMQSKQTKQLITTIDGKTYLKMFIPLQLDSPVVIGLTADYETVQQSIQQQQVNLLILIGSTALIAFILVILSIRFINRNREATAESIQEVYVDHIGSLFRSMKEQRHDFNNHVATIHSLVHLKEYTELDRYTTEIIGETTALNDIIQINVPALCAIVQSKVIQAVERKITFIHEVSNLNQINLGAVKATDLVRIISNLIDNAFDAVTISKKAEDKEVRLVGILEGNLLTFKVINNGDPIPSDRLESIFEPGFSTKQESGLHTGLGLSIVKNLVDKYDGTVQVSSSEAETSFTISIAV</sequence>
<keyword evidence="12" id="KW-1185">Reference proteome</keyword>
<evidence type="ECO:0000256" key="3">
    <source>
        <dbReference type="ARBA" id="ARBA00022553"/>
    </source>
</evidence>
<evidence type="ECO:0000256" key="6">
    <source>
        <dbReference type="ARBA" id="ARBA00022777"/>
    </source>
</evidence>
<dbReference type="CDD" id="cd00075">
    <property type="entry name" value="HATPase"/>
    <property type="match status" value="1"/>
</dbReference>
<evidence type="ECO:0000256" key="2">
    <source>
        <dbReference type="ARBA" id="ARBA00012438"/>
    </source>
</evidence>
<evidence type="ECO:0000313" key="11">
    <source>
        <dbReference type="EMBL" id="NOU72511.1"/>
    </source>
</evidence>
<dbReference type="Proteomes" id="UP000616779">
    <property type="component" value="Unassembled WGS sequence"/>
</dbReference>
<name>A0ABX1XX72_9BACL</name>
<dbReference type="SUPFAM" id="SSF55874">
    <property type="entry name" value="ATPase domain of HSP90 chaperone/DNA topoisomerase II/histidine kinase"/>
    <property type="match status" value="1"/>
</dbReference>
<comment type="caution">
    <text evidence="11">The sequence shown here is derived from an EMBL/GenBank/DDBJ whole genome shotgun (WGS) entry which is preliminary data.</text>
</comment>
<evidence type="ECO:0000313" key="12">
    <source>
        <dbReference type="Proteomes" id="UP000616779"/>
    </source>
</evidence>
<proteinExistence type="predicted"/>
<dbReference type="PROSITE" id="PS50109">
    <property type="entry name" value="HIS_KIN"/>
    <property type="match status" value="1"/>
</dbReference>
<feature type="transmembrane region" description="Helical" evidence="9">
    <location>
        <begin position="337"/>
        <end position="359"/>
    </location>
</feature>
<dbReference type="SUPFAM" id="SSF55890">
    <property type="entry name" value="Sporulation response regulatory protein Spo0B"/>
    <property type="match status" value="1"/>
</dbReference>
<dbReference type="RefSeq" id="WP_171643800.1">
    <property type="nucleotide sequence ID" value="NZ_WHOA01000094.1"/>
</dbReference>
<reference evidence="11 12" key="1">
    <citation type="submission" date="2019-10" db="EMBL/GenBank/DDBJ databases">
        <title>Description of Paenibacillus terrestris sp. nov.</title>
        <authorList>
            <person name="Carlier A."/>
            <person name="Qi S."/>
        </authorList>
    </citation>
    <scope>NUCLEOTIDE SEQUENCE [LARGE SCALE GENOMIC DNA]</scope>
    <source>
        <strain evidence="11 12">LMG 31458</strain>
    </source>
</reference>
<dbReference type="InterPro" id="IPR039506">
    <property type="entry name" value="SPOB_a"/>
</dbReference>
<keyword evidence="7" id="KW-0067">ATP-binding</keyword>
<evidence type="ECO:0000256" key="1">
    <source>
        <dbReference type="ARBA" id="ARBA00000085"/>
    </source>
</evidence>
<dbReference type="EC" id="2.7.13.3" evidence="2"/>
<comment type="catalytic activity">
    <reaction evidence="1">
        <text>ATP + protein L-histidine = ADP + protein N-phospho-L-histidine.</text>
        <dbReference type="EC" id="2.7.13.3"/>
    </reaction>
</comment>
<keyword evidence="8" id="KW-0902">Two-component regulatory system</keyword>
<dbReference type="InterPro" id="IPR003594">
    <property type="entry name" value="HATPase_dom"/>
</dbReference>
<dbReference type="Pfam" id="PF14689">
    <property type="entry name" value="SPOB_a"/>
    <property type="match status" value="1"/>
</dbReference>
<dbReference type="InterPro" id="IPR004358">
    <property type="entry name" value="Sig_transdc_His_kin-like_C"/>
</dbReference>
<keyword evidence="5" id="KW-0547">Nucleotide-binding</keyword>
<evidence type="ECO:0000256" key="5">
    <source>
        <dbReference type="ARBA" id="ARBA00022741"/>
    </source>
</evidence>
<dbReference type="InterPro" id="IPR005467">
    <property type="entry name" value="His_kinase_dom"/>
</dbReference>
<evidence type="ECO:0000256" key="4">
    <source>
        <dbReference type="ARBA" id="ARBA00022679"/>
    </source>
</evidence>
<evidence type="ECO:0000256" key="7">
    <source>
        <dbReference type="ARBA" id="ARBA00022840"/>
    </source>
</evidence>
<keyword evidence="4" id="KW-0808">Transferase</keyword>
<dbReference type="Gene3D" id="3.30.565.10">
    <property type="entry name" value="Histidine kinase-like ATPase, C-terminal domain"/>
    <property type="match status" value="1"/>
</dbReference>
<dbReference type="PRINTS" id="PR00344">
    <property type="entry name" value="BCTRLSENSOR"/>
</dbReference>
<dbReference type="Pfam" id="PF02518">
    <property type="entry name" value="HATPase_c"/>
    <property type="match status" value="1"/>
</dbReference>
<dbReference type="EMBL" id="WHOA01000094">
    <property type="protein sequence ID" value="NOU72511.1"/>
    <property type="molecule type" value="Genomic_DNA"/>
</dbReference>
<dbReference type="InterPro" id="IPR036890">
    <property type="entry name" value="HATPase_C_sf"/>
</dbReference>
<evidence type="ECO:0000259" key="10">
    <source>
        <dbReference type="PROSITE" id="PS50109"/>
    </source>
</evidence>
<keyword evidence="9" id="KW-1133">Transmembrane helix</keyword>
<accession>A0ABX1XX72</accession>
<dbReference type="Gene3D" id="1.10.287.130">
    <property type="match status" value="1"/>
</dbReference>
<keyword evidence="9" id="KW-0812">Transmembrane</keyword>
<keyword evidence="6" id="KW-0418">Kinase</keyword>
<dbReference type="InterPro" id="IPR016120">
    <property type="entry name" value="Sig_transdc_His_kin_SpoOB"/>
</dbReference>
<dbReference type="PANTHER" id="PTHR40448:SF1">
    <property type="entry name" value="TWO-COMPONENT SENSOR HISTIDINE KINASE"/>
    <property type="match status" value="1"/>
</dbReference>
<evidence type="ECO:0000256" key="9">
    <source>
        <dbReference type="SAM" id="Phobius"/>
    </source>
</evidence>
<dbReference type="SMART" id="SM00387">
    <property type="entry name" value="HATPase_c"/>
    <property type="match status" value="1"/>
</dbReference>